<dbReference type="EMBL" id="QENU01000012">
    <property type="protein sequence ID" value="PVX32646.1"/>
    <property type="molecule type" value="Genomic_DNA"/>
</dbReference>
<dbReference type="Proteomes" id="UP000245909">
    <property type="component" value="Unassembled WGS sequence"/>
</dbReference>
<protein>
    <submittedName>
        <fullName evidence="1">Uncharacterized protein</fullName>
    </submittedName>
</protein>
<dbReference type="OrthoDB" id="5677499at2"/>
<keyword evidence="2" id="KW-1185">Reference proteome</keyword>
<proteinExistence type="predicted"/>
<evidence type="ECO:0000313" key="2">
    <source>
        <dbReference type="Proteomes" id="UP000245909"/>
    </source>
</evidence>
<comment type="caution">
    <text evidence="1">The sequence shown here is derived from an EMBL/GenBank/DDBJ whole genome shotgun (WGS) entry which is preliminary data.</text>
</comment>
<sequence length="111" mass="12682">MLNHNAIQNILFEKVDSDDTSKERLKTIRTESENLCESIEYGLFAIGKMMEHLGYFADEEKQNFNNKALDNSTVRQLGGLIQANAYLLNSLRNSASNADYHLNNMRDESHV</sequence>
<reference evidence="1 2" key="1">
    <citation type="submission" date="2018-05" db="EMBL/GenBank/DDBJ databases">
        <title>Genomic Encyclopedia of Type Strains, Phase IV (KMG-IV): sequencing the most valuable type-strain genomes for metagenomic binning, comparative biology and taxonomic classification.</title>
        <authorList>
            <person name="Goeker M."/>
        </authorList>
    </citation>
    <scope>NUCLEOTIDE SEQUENCE [LARGE SCALE GENOMIC DNA]</scope>
    <source>
        <strain evidence="1 2">DSM 22999</strain>
    </source>
</reference>
<organism evidence="1 2">
    <name type="scientific">Alitibacter langaaensis DSM 22999</name>
    <dbReference type="NCBI Taxonomy" id="1122935"/>
    <lineage>
        <taxon>Bacteria</taxon>
        <taxon>Pseudomonadati</taxon>
        <taxon>Pseudomonadota</taxon>
        <taxon>Gammaproteobacteria</taxon>
        <taxon>Pasteurellales</taxon>
        <taxon>Pasteurellaceae</taxon>
        <taxon>Alitibacter</taxon>
    </lineage>
</organism>
<gene>
    <name evidence="1" type="ORF">C8D76_1126</name>
</gene>
<evidence type="ECO:0000313" key="1">
    <source>
        <dbReference type="EMBL" id="PVX32646.1"/>
    </source>
</evidence>
<dbReference type="AlphaFoldDB" id="A0A2U0SMR7"/>
<dbReference type="RefSeq" id="WP_116632200.1">
    <property type="nucleotide sequence ID" value="NZ_QENU01000012.1"/>
</dbReference>
<accession>A0A2U0SMR7</accession>
<name>A0A2U0SMR7_9PAST</name>